<sequence length="155" mass="17252">MGAGMGFNGTVSAWSRADFVADEQSSESGSGTSVDSKAHKRMGWMQKSSKKEKQKRTKVESPRNLPIPPPPGLAQPTLPSSSSQSQSPLLTGHGRRRNCQWKGEVKSCTVIAGELRKQLTEDAVEESKKVHNQPLKKRHESMDWREALQQFRVPR</sequence>
<evidence type="ECO:0000313" key="3">
    <source>
        <dbReference type="Proteomes" id="UP001408356"/>
    </source>
</evidence>
<gene>
    <name evidence="2" type="ORF">SUNI508_11386</name>
</gene>
<feature type="compositionally biased region" description="Low complexity" evidence="1">
    <location>
        <begin position="26"/>
        <end position="35"/>
    </location>
</feature>
<reference evidence="2 3" key="1">
    <citation type="journal article" date="2024" name="J. Plant Pathol.">
        <title>Sequence and assembly of the genome of Seiridium unicorne, isolate CBS 538.82, causal agent of cypress canker disease.</title>
        <authorList>
            <person name="Scali E."/>
            <person name="Rocca G.D."/>
            <person name="Danti R."/>
            <person name="Garbelotto M."/>
            <person name="Barberini S."/>
            <person name="Baroncelli R."/>
            <person name="Emiliani G."/>
        </authorList>
    </citation>
    <scope>NUCLEOTIDE SEQUENCE [LARGE SCALE GENOMIC DNA]</scope>
    <source>
        <strain evidence="2 3">BM-138-508</strain>
    </source>
</reference>
<comment type="caution">
    <text evidence="2">The sequence shown here is derived from an EMBL/GenBank/DDBJ whole genome shotgun (WGS) entry which is preliminary data.</text>
</comment>
<evidence type="ECO:0000313" key="2">
    <source>
        <dbReference type="EMBL" id="KAK9414060.1"/>
    </source>
</evidence>
<feature type="compositionally biased region" description="Low complexity" evidence="1">
    <location>
        <begin position="74"/>
        <end position="91"/>
    </location>
</feature>
<name>A0ABR2UHX7_9PEZI</name>
<dbReference type="Proteomes" id="UP001408356">
    <property type="component" value="Unassembled WGS sequence"/>
</dbReference>
<protein>
    <submittedName>
        <fullName evidence="2">Uncharacterized protein</fullName>
    </submittedName>
</protein>
<feature type="region of interest" description="Disordered" evidence="1">
    <location>
        <begin position="20"/>
        <end position="98"/>
    </location>
</feature>
<feature type="compositionally biased region" description="Basic residues" evidence="1">
    <location>
        <begin position="38"/>
        <end position="56"/>
    </location>
</feature>
<keyword evidence="3" id="KW-1185">Reference proteome</keyword>
<dbReference type="EMBL" id="JARVKF010000430">
    <property type="protein sequence ID" value="KAK9414060.1"/>
    <property type="molecule type" value="Genomic_DNA"/>
</dbReference>
<accession>A0ABR2UHX7</accession>
<evidence type="ECO:0000256" key="1">
    <source>
        <dbReference type="SAM" id="MobiDB-lite"/>
    </source>
</evidence>
<organism evidence="2 3">
    <name type="scientific">Seiridium unicorne</name>
    <dbReference type="NCBI Taxonomy" id="138068"/>
    <lineage>
        <taxon>Eukaryota</taxon>
        <taxon>Fungi</taxon>
        <taxon>Dikarya</taxon>
        <taxon>Ascomycota</taxon>
        <taxon>Pezizomycotina</taxon>
        <taxon>Sordariomycetes</taxon>
        <taxon>Xylariomycetidae</taxon>
        <taxon>Amphisphaeriales</taxon>
        <taxon>Sporocadaceae</taxon>
        <taxon>Seiridium</taxon>
    </lineage>
</organism>
<proteinExistence type="predicted"/>